<dbReference type="PRINTS" id="PR00320">
    <property type="entry name" value="GPROTEINBRPT"/>
</dbReference>
<dbReference type="EMBL" id="VJMJ01000089">
    <property type="protein sequence ID" value="KAF0736383.1"/>
    <property type="molecule type" value="Genomic_DNA"/>
</dbReference>
<keyword evidence="2" id="KW-0677">Repeat</keyword>
<keyword evidence="1 3" id="KW-0853">WD repeat</keyword>
<dbReference type="InterPro" id="IPR020472">
    <property type="entry name" value="WD40_PAC1"/>
</dbReference>
<dbReference type="Proteomes" id="UP000481153">
    <property type="component" value="Unassembled WGS sequence"/>
</dbReference>
<dbReference type="PANTHER" id="PTHR44464">
    <property type="entry name" value="WD REPEAT-CONTAINING PROTEIN 17"/>
    <property type="match status" value="1"/>
</dbReference>
<name>A0A6G0X8X4_9STRA</name>
<dbReference type="VEuPathDB" id="FungiDB:AeMF1_021257"/>
<dbReference type="InterPro" id="IPR015943">
    <property type="entry name" value="WD40/YVTN_repeat-like_dom_sf"/>
</dbReference>
<dbReference type="CDD" id="cd00200">
    <property type="entry name" value="WD40"/>
    <property type="match status" value="1"/>
</dbReference>
<dbReference type="SMART" id="SM00320">
    <property type="entry name" value="WD40"/>
    <property type="match status" value="10"/>
</dbReference>
<accession>A0A6G0X8X4</accession>
<protein>
    <submittedName>
        <fullName evidence="4">Uncharacterized protein</fullName>
    </submittedName>
</protein>
<reference evidence="4 5" key="1">
    <citation type="submission" date="2019-07" db="EMBL/GenBank/DDBJ databases">
        <title>Genomics analysis of Aphanomyces spp. identifies a new class of oomycete effector associated with host adaptation.</title>
        <authorList>
            <person name="Gaulin E."/>
        </authorList>
    </citation>
    <scope>NUCLEOTIDE SEQUENCE [LARGE SCALE GENOMIC DNA]</scope>
    <source>
        <strain evidence="4 5">ATCC 201684</strain>
    </source>
</reference>
<dbReference type="InterPro" id="IPR019775">
    <property type="entry name" value="WD40_repeat_CS"/>
</dbReference>
<dbReference type="Gene3D" id="2.130.10.10">
    <property type="entry name" value="YVTN repeat-like/Quinoprotein amine dehydrogenase"/>
    <property type="match status" value="4"/>
</dbReference>
<evidence type="ECO:0000256" key="2">
    <source>
        <dbReference type="ARBA" id="ARBA00022737"/>
    </source>
</evidence>
<evidence type="ECO:0000256" key="3">
    <source>
        <dbReference type="PROSITE-ProRule" id="PRU00221"/>
    </source>
</evidence>
<feature type="repeat" description="WD" evidence="3">
    <location>
        <begin position="330"/>
        <end position="372"/>
    </location>
</feature>
<evidence type="ECO:0000256" key="1">
    <source>
        <dbReference type="ARBA" id="ARBA00022574"/>
    </source>
</evidence>
<dbReference type="SUPFAM" id="SSF50978">
    <property type="entry name" value="WD40 repeat-like"/>
    <property type="match status" value="3"/>
</dbReference>
<dbReference type="PANTHER" id="PTHR44464:SF1">
    <property type="entry name" value="WD REPEAT-CONTAINING PROTEIN 17"/>
    <property type="match status" value="1"/>
</dbReference>
<dbReference type="PROSITE" id="PS50082">
    <property type="entry name" value="WD_REPEATS_2"/>
    <property type="match status" value="4"/>
</dbReference>
<comment type="caution">
    <text evidence="4">The sequence shown here is derived from an EMBL/GenBank/DDBJ whole genome shotgun (WGS) entry which is preliminary data.</text>
</comment>
<feature type="repeat" description="WD" evidence="3">
    <location>
        <begin position="554"/>
        <end position="600"/>
    </location>
</feature>
<feature type="repeat" description="WD" evidence="3">
    <location>
        <begin position="503"/>
        <end position="540"/>
    </location>
</feature>
<dbReference type="Pfam" id="PF00400">
    <property type="entry name" value="WD40"/>
    <property type="match status" value="7"/>
</dbReference>
<organism evidence="4 5">
    <name type="scientific">Aphanomyces euteiches</name>
    <dbReference type="NCBI Taxonomy" id="100861"/>
    <lineage>
        <taxon>Eukaryota</taxon>
        <taxon>Sar</taxon>
        <taxon>Stramenopiles</taxon>
        <taxon>Oomycota</taxon>
        <taxon>Saprolegniomycetes</taxon>
        <taxon>Saprolegniales</taxon>
        <taxon>Verrucalvaceae</taxon>
        <taxon>Aphanomyces</taxon>
    </lineage>
</organism>
<dbReference type="InterPro" id="IPR001680">
    <property type="entry name" value="WD40_rpt"/>
</dbReference>
<proteinExistence type="predicted"/>
<evidence type="ECO:0000313" key="4">
    <source>
        <dbReference type="EMBL" id="KAF0736383.1"/>
    </source>
</evidence>
<sequence>MTKLRQFRLLPSGCMHRKGQSNLHIVGGDLCGNYFAFCSTLAVYVFHIDTFELFRLLSTAENLVGMLWCGSANAQPQWLATVTVSSKVVLYDVETEDILYSAMLPSSPVAFQWHPLKTDLVFASDSADSKSMSTLFAWSIDHVAKSQAMPTLQKSMESHVTVIQFNSVGMLALGFENGNLAVVGNTSDSFRIVKKQKKHASAIIDLQWDSLSTIYLLIATRDGHCALWEVTEQTGVPLHTFDKQGSGTTAIAWLPWASGLFVTANGRTGNVKLWNVSQTTPIEHFRVRPAGVGIHSMVVLPKSEQLLCASGDGSVGVYHVSRRQLVWQTHPGHKETIFDIRYQPSSSDVLATCGHDGTVRVWNVSSHECTHHLQGQEGITYSIAWSPHTATYLASASSTGSVYIWDLRQNAPIVQVKHHQEAIYCISWSKHSSNRLLATSSRDKSIVVFEEADGAMDRRYLVPTAAFGCEWHPDGLLLAVGCEDHVVRIFDVTSQSNEPLRVLAGHEARVFHTVWYPFQASHAWIASSSDDCTIRVWTVDRIADNDGVVPYVTLRGHTNFVRALVWSCSRHEAEPPLLLSGSWDASIRVWDVAARECRLVVTDHLADVYGIATHVDTPCIFVSCSRDTTIRFWGLSSPATHRRLLHALAHPPWKNQVEIMAITAETSTVGGVANFFRLLVSTPEQSSWVIPPGDRLLSVAMERARRLESGHGRRAKPTKLNHADQLRQAAQMYLKAGALQKYCNLMIELDEWEAALAIAPAISMSYWQDLASTYANALAAKQDESAVSFYVATNQVEKAIHVFHSRGQLEDACIVAQAHAAGHFSSRPVQVESDSKRRESRTATQELLHKTYNWFADYYSNRGDTVLAACCHLAVDQGDAAIDRLVRGDHLELAWILLHWGDEITKRSTYELVVAGLVHRCEALGDLALAMKYAKHLGPHEMAAVYARHKHPKELQDIANVPEHNALVMALEAQLADGKMIDAVRTYLLLDDVHEGIALALSELNEHIEDEICDATKPLDHPSWKLLIAMTHVLRSYDITRLDAKMRAGVLAYMALGGFIRAVQARYPLAIVSYLMHAVHSQCHSYNIRFPLTPPTLLYMEAKYVSRLDVAKTILLLEQMEQTNMTSSWGSALKEKVAELRHQIRGQASSSFWVDPSLVEPVVVAGSGLPSAGRTQHPVVSFFTGEVGFLNVSQLKWRR</sequence>
<dbReference type="PROSITE" id="PS50294">
    <property type="entry name" value="WD_REPEATS_REGION"/>
    <property type="match status" value="3"/>
</dbReference>
<dbReference type="AlphaFoldDB" id="A0A6G0X8X4"/>
<keyword evidence="5" id="KW-1185">Reference proteome</keyword>
<evidence type="ECO:0000313" key="5">
    <source>
        <dbReference type="Proteomes" id="UP000481153"/>
    </source>
</evidence>
<gene>
    <name evidence="4" type="ORF">Ae201684_007402</name>
</gene>
<dbReference type="PROSITE" id="PS00678">
    <property type="entry name" value="WD_REPEATS_1"/>
    <property type="match status" value="2"/>
</dbReference>
<dbReference type="InterPro" id="IPR036322">
    <property type="entry name" value="WD40_repeat_dom_sf"/>
</dbReference>
<feature type="repeat" description="WD" evidence="3">
    <location>
        <begin position="373"/>
        <end position="415"/>
    </location>
</feature>